<dbReference type="Proteomes" id="UP001597138">
    <property type="component" value="Unassembled WGS sequence"/>
</dbReference>
<gene>
    <name evidence="2" type="ORF">ACFSC2_15630</name>
</gene>
<dbReference type="PANTHER" id="PTHR21666">
    <property type="entry name" value="PEPTIDASE-RELATED"/>
    <property type="match status" value="1"/>
</dbReference>
<organism evidence="2 3">
    <name type="scientific">Flavobacterium artemisiae</name>
    <dbReference type="NCBI Taxonomy" id="2126556"/>
    <lineage>
        <taxon>Bacteria</taxon>
        <taxon>Pseudomonadati</taxon>
        <taxon>Bacteroidota</taxon>
        <taxon>Flavobacteriia</taxon>
        <taxon>Flavobacteriales</taxon>
        <taxon>Flavobacteriaceae</taxon>
        <taxon>Flavobacterium</taxon>
    </lineage>
</organism>
<dbReference type="InterPro" id="IPR050570">
    <property type="entry name" value="Cell_wall_metabolism_enzyme"/>
</dbReference>
<proteinExistence type="predicted"/>
<dbReference type="Gene3D" id="2.70.70.10">
    <property type="entry name" value="Glucose Permease (Domain IIA)"/>
    <property type="match status" value="1"/>
</dbReference>
<evidence type="ECO:0000259" key="1">
    <source>
        <dbReference type="Pfam" id="PF01551"/>
    </source>
</evidence>
<dbReference type="EMBL" id="JBHUDZ010000012">
    <property type="protein sequence ID" value="MFD1604172.1"/>
    <property type="molecule type" value="Genomic_DNA"/>
</dbReference>
<dbReference type="GO" id="GO:0016787">
    <property type="term" value="F:hydrolase activity"/>
    <property type="evidence" value="ECO:0007669"/>
    <property type="project" value="UniProtKB-KW"/>
</dbReference>
<reference evidence="3" key="1">
    <citation type="journal article" date="2019" name="Int. J. Syst. Evol. Microbiol.">
        <title>The Global Catalogue of Microorganisms (GCM) 10K type strain sequencing project: providing services to taxonomists for standard genome sequencing and annotation.</title>
        <authorList>
            <consortium name="The Broad Institute Genomics Platform"/>
            <consortium name="The Broad Institute Genome Sequencing Center for Infectious Disease"/>
            <person name="Wu L."/>
            <person name="Ma J."/>
        </authorList>
    </citation>
    <scope>NUCLEOTIDE SEQUENCE [LARGE SCALE GENOMIC DNA]</scope>
    <source>
        <strain evidence="3">CCUG 70865</strain>
    </source>
</reference>
<dbReference type="Pfam" id="PF01551">
    <property type="entry name" value="Peptidase_M23"/>
    <property type="match status" value="1"/>
</dbReference>
<dbReference type="PANTHER" id="PTHR21666:SF270">
    <property type="entry name" value="MUREIN HYDROLASE ACTIVATOR ENVC"/>
    <property type="match status" value="1"/>
</dbReference>
<comment type="caution">
    <text evidence="2">The sequence shown here is derived from an EMBL/GenBank/DDBJ whole genome shotgun (WGS) entry which is preliminary data.</text>
</comment>
<dbReference type="EC" id="3.4.24.-" evidence="2"/>
<protein>
    <submittedName>
        <fullName evidence="2">M23 family metallopeptidase</fullName>
        <ecNumber evidence="2">3.4.24.-</ecNumber>
    </submittedName>
</protein>
<dbReference type="InterPro" id="IPR011055">
    <property type="entry name" value="Dup_hybrid_motif"/>
</dbReference>
<evidence type="ECO:0000313" key="3">
    <source>
        <dbReference type="Proteomes" id="UP001597138"/>
    </source>
</evidence>
<dbReference type="InterPro" id="IPR016047">
    <property type="entry name" value="M23ase_b-sheet_dom"/>
</dbReference>
<dbReference type="SUPFAM" id="SSF51261">
    <property type="entry name" value="Duplicated hybrid motif"/>
    <property type="match status" value="1"/>
</dbReference>
<accession>A0ABW4HFP7</accession>
<evidence type="ECO:0000313" key="2">
    <source>
        <dbReference type="EMBL" id="MFD1604172.1"/>
    </source>
</evidence>
<dbReference type="CDD" id="cd12797">
    <property type="entry name" value="M23_peptidase"/>
    <property type="match status" value="1"/>
</dbReference>
<feature type="domain" description="M23ase beta-sheet core" evidence="1">
    <location>
        <begin position="1168"/>
        <end position="1270"/>
    </location>
</feature>
<name>A0ABW4HFP7_9FLAO</name>
<sequence length="1297" mass="146781">MKKNTIHNFNISIQNSADIESSEQLTQTMIKELAKVSKEIHQQKDIEQLWQEQNAGLNLSTSVTEEGAKDIKVAMFEKRAMSEGNTSLVSGKNIFGDIWSSSDTSISNAPNGGGAADTTDRITINSVSSAGNTSPFSRAEESLQNVSSTGQVYGFTGQQSLSVPQMFQTNTNDPSIAIIKAEIKKKLDFAKANNTGEIDYWERISKAFDNGAVAADFDGKPEEKLFTHMYADLKKSMLSSIEIQNFNWEDVRVKMIKAIDDNILTESIFPLNKERWEAIKKLLLNENINVANLFEQYDELFLLLKEVEGLESLPNTLTITTKTKIYPNLSVDKMYPNIGKEALYVFLKQINETNFDGRGVNKGAVKIKNVRTSSFIVGESLDFFVDEAFISKGQNQKENINWIVYNVGTEEENIFKNEGVSFSYNFDKEGTYRIDAYGKDYTVKQKQSAATATYIELKIIAQQIIITSSAVTQEGITRVSAKDKFFKVALKNSKVKTLNPLKLYYKVENKTANKVTVISEEKELDSAGIIKFSIPSLGEYCIKVRSKDQYALKFDYKINAVKNEVASIGQIGKALNKNVFLLGLSNNNLSLETKTFKINPATDEEKEDVKWIIYDANHKPYFQPGSPMLMDDHNPKKMYLHKWTYFDVPFPHKKGEYTIEAYSDTRQGSKAKAVFNLEMKNAQIAEAFWASKNGSKKTKSGFAGESNWITAHIPYYENQLVRVYFYLRNKKTDYYIDVNTNENGDIFKEIKFDSSFRELIGLEDDGNAKIGFRLLGIQNGKPYKFISPVNYESDTVISTTTDKDVVEIYFRYDGKRLRSEDQVPFGKEGAMVAIVAKTQNMVGDEVTLKVHKANEEPVYISKVRVNSDGVAAASFLMRNLDKKLKLGEVVKYYAGVEEYSTIKLKDKVLVMIVGEGKNKDIVDENDPLLIWGGKVSKEFRVKVYKICKELWPDNSLEMANGLMAVMNRETGETFAPHQIEGKKLIPKEKLTIDSFNSVDSKGKRSSRAVGLIQFTQKPLTDMGEYKGGGFDELHKLKLQYANMTQLEQLEKVKKYMKTVAKLPTKPEDIYLAVFAPAFLGNDLNDTMYKLGTEEYDKNASLDVDIKKNGIQLKELIVKYYESFNDGEYGRNIWHNPLDNMELRGWYRSGWDINESNYLLETNKRSKGKHLGLDLYSPVDKPVYACVDGIALILYPEYSSTFGLNVRIEGYYNQKKYNFFYAHLNKIVVKNLEKVKAGTLIGYTGQTGEAEGQPSKFNHLHFEVRSSRAGRGAALNPMEEISNLKDAVNTNPIKENQK</sequence>
<keyword evidence="3" id="KW-1185">Reference proteome</keyword>
<keyword evidence="2" id="KW-0378">Hydrolase</keyword>